<dbReference type="InterPro" id="IPR017871">
    <property type="entry name" value="ABC_transporter-like_CS"/>
</dbReference>
<dbReference type="SMART" id="SM00382">
    <property type="entry name" value="AAA"/>
    <property type="match status" value="2"/>
</dbReference>
<dbReference type="InterPro" id="IPR003593">
    <property type="entry name" value="AAA+_ATPase"/>
</dbReference>
<dbReference type="Pfam" id="PF00005">
    <property type="entry name" value="ABC_tran"/>
    <property type="match status" value="2"/>
</dbReference>
<dbReference type="InterPro" id="IPR027417">
    <property type="entry name" value="P-loop_NTPase"/>
</dbReference>
<proteinExistence type="predicted"/>
<gene>
    <name evidence="10" type="ordered locus">YPA_1012</name>
</gene>
<dbReference type="CDD" id="cd03215">
    <property type="entry name" value="ABC_Carb_Monos_II"/>
    <property type="match status" value="1"/>
</dbReference>
<dbReference type="EMBL" id="CP000308">
    <property type="protein sequence ID" value="ABG12979.1"/>
    <property type="molecule type" value="Genomic_DNA"/>
</dbReference>
<dbReference type="InterPro" id="IPR050107">
    <property type="entry name" value="ABC_carbohydrate_import_ATPase"/>
</dbReference>
<dbReference type="GO" id="GO:0016887">
    <property type="term" value="F:ATP hydrolysis activity"/>
    <property type="evidence" value="ECO:0007669"/>
    <property type="project" value="InterPro"/>
</dbReference>
<dbReference type="PROSITE" id="PS50893">
    <property type="entry name" value="ABC_TRANSPORTER_2"/>
    <property type="match status" value="2"/>
</dbReference>
<evidence type="ECO:0000256" key="2">
    <source>
        <dbReference type="ARBA" id="ARBA00022475"/>
    </source>
</evidence>
<dbReference type="InterPro" id="IPR003439">
    <property type="entry name" value="ABC_transporter-like_ATP-bd"/>
</dbReference>
<reference evidence="10 11" key="1">
    <citation type="journal article" date="2006" name="J. Bacteriol.">
        <title>Complete genome sequence of Yersinia pestis strains Antiqua and Nepal516: evidence of gene reduction in an emerging pathogen.</title>
        <authorList>
            <person name="Chain P.S."/>
            <person name="Hu P."/>
            <person name="Malfatti S.A."/>
            <person name="Radnedge L."/>
            <person name="Larimer F."/>
            <person name="Vergez L.M."/>
            <person name="Worsham P."/>
            <person name="Chu M.C."/>
            <person name="Andersen G.L."/>
        </authorList>
    </citation>
    <scope>NUCLEOTIDE SEQUENCE [LARGE SCALE GENOMIC DNA]</scope>
    <source>
        <strain evidence="10 11">Antiqua</strain>
    </source>
</reference>
<keyword evidence="8" id="KW-0472">Membrane</keyword>
<keyword evidence="7" id="KW-1278">Translocase</keyword>
<keyword evidence="3" id="KW-0762">Sugar transport</keyword>
<dbReference type="GO" id="GO:0005524">
    <property type="term" value="F:ATP binding"/>
    <property type="evidence" value="ECO:0007669"/>
    <property type="project" value="UniProtKB-KW"/>
</dbReference>
<evidence type="ECO:0000256" key="3">
    <source>
        <dbReference type="ARBA" id="ARBA00022597"/>
    </source>
</evidence>
<keyword evidence="2" id="KW-1003">Cell membrane</keyword>
<dbReference type="PATRIC" id="fig|360102.15.peg.4079"/>
<dbReference type="PANTHER" id="PTHR43790">
    <property type="entry name" value="CARBOHYDRATE TRANSPORT ATP-BINDING PROTEIN MG119-RELATED"/>
    <property type="match status" value="1"/>
</dbReference>
<evidence type="ECO:0000313" key="10">
    <source>
        <dbReference type="EMBL" id="ABG12979.1"/>
    </source>
</evidence>
<dbReference type="PROSITE" id="PS00211">
    <property type="entry name" value="ABC_TRANSPORTER_1"/>
    <property type="match status" value="1"/>
</dbReference>
<organism evidence="10 11">
    <name type="scientific">Yersinia pestis bv. Antiqua (strain Antiqua)</name>
    <dbReference type="NCBI Taxonomy" id="360102"/>
    <lineage>
        <taxon>Bacteria</taxon>
        <taxon>Pseudomonadati</taxon>
        <taxon>Pseudomonadota</taxon>
        <taxon>Gammaproteobacteria</taxon>
        <taxon>Enterobacterales</taxon>
        <taxon>Yersiniaceae</taxon>
        <taxon>Yersinia</taxon>
    </lineage>
</organism>
<evidence type="ECO:0000256" key="6">
    <source>
        <dbReference type="ARBA" id="ARBA00022840"/>
    </source>
</evidence>
<dbReference type="RefSeq" id="WP_002208803.1">
    <property type="nucleotide sequence ID" value="NC_008150.1"/>
</dbReference>
<dbReference type="HOGENOM" id="CLU_000604_92_3_6"/>
<feature type="domain" description="ABC transporter" evidence="9">
    <location>
        <begin position="278"/>
        <end position="524"/>
    </location>
</feature>
<evidence type="ECO:0000256" key="7">
    <source>
        <dbReference type="ARBA" id="ARBA00022967"/>
    </source>
</evidence>
<feature type="domain" description="ABC transporter" evidence="9">
    <location>
        <begin position="37"/>
        <end position="270"/>
    </location>
</feature>
<protein>
    <submittedName>
        <fullName evidence="10">Putative ABC transport ATP-binding subunit</fullName>
    </submittedName>
</protein>
<evidence type="ECO:0000313" key="11">
    <source>
        <dbReference type="Proteomes" id="UP000001971"/>
    </source>
</evidence>
<accession>A0A0E1NPS9</accession>
<evidence type="ECO:0000256" key="4">
    <source>
        <dbReference type="ARBA" id="ARBA00022737"/>
    </source>
</evidence>
<dbReference type="GeneID" id="57977427"/>
<dbReference type="KEGG" id="ypa:YPA_1012"/>
<keyword evidence="6 10" id="KW-0067">ATP-binding</keyword>
<evidence type="ECO:0000256" key="5">
    <source>
        <dbReference type="ARBA" id="ARBA00022741"/>
    </source>
</evidence>
<dbReference type="Gene3D" id="3.40.50.300">
    <property type="entry name" value="P-loop containing nucleotide triphosphate hydrolases"/>
    <property type="match status" value="2"/>
</dbReference>
<keyword evidence="4" id="KW-0677">Repeat</keyword>
<dbReference type="SUPFAM" id="SSF52540">
    <property type="entry name" value="P-loop containing nucleoside triphosphate hydrolases"/>
    <property type="match status" value="2"/>
</dbReference>
<evidence type="ECO:0000256" key="1">
    <source>
        <dbReference type="ARBA" id="ARBA00022448"/>
    </source>
</evidence>
<name>A0A0E1NPS9_YERPA</name>
<dbReference type="PANTHER" id="PTHR43790:SF3">
    <property type="entry name" value="D-ALLOSE IMPORT ATP-BINDING PROTEIN ALSA-RELATED"/>
    <property type="match status" value="1"/>
</dbReference>
<dbReference type="Proteomes" id="UP000001971">
    <property type="component" value="Chromosome"/>
</dbReference>
<evidence type="ECO:0000256" key="8">
    <source>
        <dbReference type="ARBA" id="ARBA00023136"/>
    </source>
</evidence>
<dbReference type="CDD" id="cd03216">
    <property type="entry name" value="ABC_Carb_Monos_I"/>
    <property type="match status" value="1"/>
</dbReference>
<evidence type="ECO:0000259" key="9">
    <source>
        <dbReference type="PROSITE" id="PS50893"/>
    </source>
</evidence>
<sequence>MLNMALHITWFTPINGFTPIMILHTVRDGKAADDPILRIENISKNYGPVQALCGVTTAIRRGAIHGLLGENGAGKSTLVGIISGQVTPTSGRIFMDGRLLEHVDVKAMEEAGVFLVTQEPMIIDKMTTAENLMLGIWPTKNGVIDWKTLRSDAARILDGSGINASTLAGHLDAVARRKLNILRAMFSGGKVIILDEPTAALTVADRRQLFDFMRRLQAAGVTFIFISHYHDEILAICDAVTVLRDGRLAGGSDDIGSMTSVALSEWVIGRGLELFQRIRRDHTGKPPAVSLRGIQGKALSLDRLDIGAGEIVGFTGLPGAGAKESARAIFGLYPARGSISINGEAAQALPKRPRMAFNIGIAYLSDDRRREGGVGQMSIGANIALSSLPSRVKWGVIDRRAEALVIAHYFAAMGVKALSPDDAVNTLSGGNQQKVCLGRVFATQPRLLMVDEPTRGIDVGVKQDVLRIIDELSDAGVAVIIVSTDMDELARSVDRVCIFEHGAIKEILTGDDITAERLRASVQA</sequence>
<keyword evidence="1" id="KW-0813">Transport</keyword>
<keyword evidence="5" id="KW-0547">Nucleotide-binding</keyword>
<dbReference type="AlphaFoldDB" id="A0A0E1NPS9"/>